<dbReference type="STRING" id="420662.Mpe_A0561"/>
<proteinExistence type="predicted"/>
<dbReference type="EMBL" id="CP000555">
    <property type="protein sequence ID" value="ABM93523.1"/>
    <property type="molecule type" value="Genomic_DNA"/>
</dbReference>
<sequence length="148" mass="15679">MGSKESVATLSGVLVATALVLLPALRVSAAESGSGAARDGGALVMASCVEGSPPLVFARADPRALLDPEDRERFQGAALSLYRVLDRSAFAPVQIMLWDKGPGEWVYVSVLPVDGDAQRSCFTATFTAEPFEFTPALIRKYFPGASRT</sequence>
<protein>
    <submittedName>
        <fullName evidence="1">Uncharacterized protein</fullName>
    </submittedName>
</protein>
<organism evidence="1 2">
    <name type="scientific">Methylibium petroleiphilum (strain ATCC BAA-1232 / LMG 22953 / PM1)</name>
    <dbReference type="NCBI Taxonomy" id="420662"/>
    <lineage>
        <taxon>Bacteria</taxon>
        <taxon>Pseudomonadati</taxon>
        <taxon>Pseudomonadota</taxon>
        <taxon>Betaproteobacteria</taxon>
        <taxon>Burkholderiales</taxon>
        <taxon>Sphaerotilaceae</taxon>
        <taxon>Methylibium</taxon>
    </lineage>
</organism>
<dbReference type="RefSeq" id="WP_011828161.1">
    <property type="nucleotide sequence ID" value="NC_008825.1"/>
</dbReference>
<dbReference type="AlphaFoldDB" id="A2SD84"/>
<gene>
    <name evidence="1" type="ordered locus">Mpe_A0561</name>
</gene>
<dbReference type="KEGG" id="mpt:Mpe_A0561"/>
<evidence type="ECO:0000313" key="2">
    <source>
        <dbReference type="Proteomes" id="UP000000366"/>
    </source>
</evidence>
<evidence type="ECO:0000313" key="1">
    <source>
        <dbReference type="EMBL" id="ABM93523.1"/>
    </source>
</evidence>
<dbReference type="HOGENOM" id="CLU_1756736_0_0_4"/>
<keyword evidence="2" id="KW-1185">Reference proteome</keyword>
<reference evidence="1 2" key="1">
    <citation type="journal article" date="2007" name="J. Bacteriol.">
        <title>Whole-genome analysis of the methyl tert-butyl ether-degrading beta-proteobacterium Methylibium petroleiphilum PM1.</title>
        <authorList>
            <person name="Kane S.R."/>
            <person name="Chakicherla A.Y."/>
            <person name="Chain P.S.G."/>
            <person name="Schmidt R."/>
            <person name="Shin M.W."/>
            <person name="Legler T.C."/>
            <person name="Scow K.M."/>
            <person name="Larimer F.W."/>
            <person name="Lucas S.M."/>
            <person name="Richardson P.M."/>
            <person name="Hristova K.R."/>
        </authorList>
    </citation>
    <scope>NUCLEOTIDE SEQUENCE [LARGE SCALE GENOMIC DNA]</scope>
    <source>
        <strain evidence="2">ATCC BAA-1232 / LMG 22953 / PM1</strain>
    </source>
</reference>
<name>A2SD84_METPP</name>
<dbReference type="Proteomes" id="UP000000366">
    <property type="component" value="Chromosome"/>
</dbReference>
<accession>A2SD84</accession>